<dbReference type="EMBL" id="BAAAZO010000003">
    <property type="protein sequence ID" value="GAA3609731.1"/>
    <property type="molecule type" value="Genomic_DNA"/>
</dbReference>
<accession>A0ABP6ZLC7</accession>
<proteinExistence type="predicted"/>
<keyword evidence="2" id="KW-1185">Reference proteome</keyword>
<organism evidence="1 2">
    <name type="scientific">Kineosporia mesophila</name>
    <dbReference type="NCBI Taxonomy" id="566012"/>
    <lineage>
        <taxon>Bacteria</taxon>
        <taxon>Bacillati</taxon>
        <taxon>Actinomycetota</taxon>
        <taxon>Actinomycetes</taxon>
        <taxon>Kineosporiales</taxon>
        <taxon>Kineosporiaceae</taxon>
        <taxon>Kineosporia</taxon>
    </lineage>
</organism>
<dbReference type="RefSeq" id="WP_231487343.1">
    <property type="nucleotide sequence ID" value="NZ_BAAAZO010000003.1"/>
</dbReference>
<sequence>MTLDIDVDADGWSTLTYRHELYNDTDTPLTSMSRELWFEHTDGPLKFETLPPEDESRNIMIERKHETATTIRFACRLLPALPPGESAVVAYRCAGGRFVSDHYWRQSIVRPVDRFTLRLRHAGVNVLSSCSALEERPDGSEISATESLTWRRDDSGVAVELVRTNLRPNRAITLRWDVPRG</sequence>
<gene>
    <name evidence="1" type="ORF">GCM10022223_27260</name>
</gene>
<evidence type="ECO:0000313" key="1">
    <source>
        <dbReference type="EMBL" id="GAA3609731.1"/>
    </source>
</evidence>
<dbReference type="Proteomes" id="UP001501074">
    <property type="component" value="Unassembled WGS sequence"/>
</dbReference>
<reference evidence="2" key="1">
    <citation type="journal article" date="2019" name="Int. J. Syst. Evol. Microbiol.">
        <title>The Global Catalogue of Microorganisms (GCM) 10K type strain sequencing project: providing services to taxonomists for standard genome sequencing and annotation.</title>
        <authorList>
            <consortium name="The Broad Institute Genomics Platform"/>
            <consortium name="The Broad Institute Genome Sequencing Center for Infectious Disease"/>
            <person name="Wu L."/>
            <person name="Ma J."/>
        </authorList>
    </citation>
    <scope>NUCLEOTIDE SEQUENCE [LARGE SCALE GENOMIC DNA]</scope>
    <source>
        <strain evidence="2">JCM 16902</strain>
    </source>
</reference>
<comment type="caution">
    <text evidence="1">The sequence shown here is derived from an EMBL/GenBank/DDBJ whole genome shotgun (WGS) entry which is preliminary data.</text>
</comment>
<protein>
    <submittedName>
        <fullName evidence="1">Uncharacterized protein</fullName>
    </submittedName>
</protein>
<evidence type="ECO:0000313" key="2">
    <source>
        <dbReference type="Proteomes" id="UP001501074"/>
    </source>
</evidence>
<name>A0ABP6ZLC7_9ACTN</name>